<dbReference type="AlphaFoldDB" id="A0A9Y1BMP0"/>
<organism evidence="1">
    <name type="scientific">Candidatus Heimdallarchaeum aukensis</name>
    <dbReference type="NCBI Taxonomy" id="2876573"/>
    <lineage>
        <taxon>Archaea</taxon>
        <taxon>Promethearchaeati</taxon>
        <taxon>Candidatus Heimdallarchaeota</taxon>
        <taxon>Candidatus Heimdallarchaeia (ex Rinke et al. 2021) (nom. nud.)</taxon>
        <taxon>Candidatus Heimdallarchaeales</taxon>
        <taxon>Candidatus Heimdallarchaeaceae</taxon>
        <taxon>Candidatus Heimdallarchaeum</taxon>
    </lineage>
</organism>
<dbReference type="Proteomes" id="UP001201020">
    <property type="component" value="Chromosome"/>
</dbReference>
<accession>A0A9Y1BMP0</accession>
<dbReference type="InterPro" id="IPR029044">
    <property type="entry name" value="Nucleotide-diphossugar_trans"/>
</dbReference>
<dbReference type="EMBL" id="CP084166">
    <property type="protein sequence ID" value="UJG41525.1"/>
    <property type="molecule type" value="Genomic_DNA"/>
</dbReference>
<sequence length="267" mass="31012">MKFDIIILAGKSKMDDPLLNYIYERYNKKYESKVLIENNGVPFLRLICDVLRECPSIGDIYIAGLTENDIELPYPVHFLDVGKETSTTDKIEYWINNYLSKKNPVPSLALIMSGDIPTVKPEHIEDFISKIKDKECDFHYGVVEQTDMERVFPGSNRSYAKLKDGNFCGSDIFGINPQTILKYSKTFRELTSKRKSFLKQAFFVSPFKFIKIVLRRATLQEVINIAEKALKMSVDIQRLSYPELAMDIDKPFQYEIVKRYLENEEQV</sequence>
<protein>
    <recommendedName>
        <fullName evidence="2">MobA-like NTP transferase domain-containing protein</fullName>
    </recommendedName>
</protein>
<dbReference type="SUPFAM" id="SSF53448">
    <property type="entry name" value="Nucleotide-diphospho-sugar transferases"/>
    <property type="match status" value="1"/>
</dbReference>
<reference evidence="1" key="1">
    <citation type="journal article" date="2022" name="Nat. Microbiol.">
        <title>Unique mobile elements and scalable gene flow at the prokaryote-eukaryote boundary revealed by circularized Asgard archaea genomes.</title>
        <authorList>
            <person name="Wu F."/>
            <person name="Speth D.R."/>
            <person name="Philosof A."/>
            <person name="Cremiere A."/>
            <person name="Narayanan A."/>
            <person name="Barco R.A."/>
            <person name="Connon S.A."/>
            <person name="Amend J.P."/>
            <person name="Antoshechkin I.A."/>
            <person name="Orphan V.J."/>
        </authorList>
    </citation>
    <scope>NUCLEOTIDE SEQUENCE</scope>
    <source>
        <strain evidence="1">PM71</strain>
    </source>
</reference>
<proteinExistence type="predicted"/>
<name>A0A9Y1BMP0_9ARCH</name>
<evidence type="ECO:0000313" key="1">
    <source>
        <dbReference type="EMBL" id="UJG41525.1"/>
    </source>
</evidence>
<dbReference type="Gene3D" id="3.90.550.10">
    <property type="entry name" value="Spore Coat Polysaccharide Biosynthesis Protein SpsA, Chain A"/>
    <property type="match status" value="1"/>
</dbReference>
<evidence type="ECO:0008006" key="2">
    <source>
        <dbReference type="Google" id="ProtNLM"/>
    </source>
</evidence>
<gene>
    <name evidence="1" type="ORF">K9W45_03440</name>
</gene>